<keyword evidence="3" id="KW-1185">Reference proteome</keyword>
<gene>
    <name evidence="2" type="ORF">V6N12_051957</name>
</gene>
<dbReference type="Proteomes" id="UP001472677">
    <property type="component" value="Unassembled WGS sequence"/>
</dbReference>
<organism evidence="2 3">
    <name type="scientific">Hibiscus sabdariffa</name>
    <name type="common">roselle</name>
    <dbReference type="NCBI Taxonomy" id="183260"/>
    <lineage>
        <taxon>Eukaryota</taxon>
        <taxon>Viridiplantae</taxon>
        <taxon>Streptophyta</taxon>
        <taxon>Embryophyta</taxon>
        <taxon>Tracheophyta</taxon>
        <taxon>Spermatophyta</taxon>
        <taxon>Magnoliopsida</taxon>
        <taxon>eudicotyledons</taxon>
        <taxon>Gunneridae</taxon>
        <taxon>Pentapetalae</taxon>
        <taxon>rosids</taxon>
        <taxon>malvids</taxon>
        <taxon>Malvales</taxon>
        <taxon>Malvaceae</taxon>
        <taxon>Malvoideae</taxon>
        <taxon>Hibiscus</taxon>
    </lineage>
</organism>
<reference evidence="2 3" key="1">
    <citation type="journal article" date="2024" name="G3 (Bethesda)">
        <title>Genome assembly of Hibiscus sabdariffa L. provides insights into metabolisms of medicinal natural products.</title>
        <authorList>
            <person name="Kim T."/>
        </authorList>
    </citation>
    <scope>NUCLEOTIDE SEQUENCE [LARGE SCALE GENOMIC DNA]</scope>
    <source>
        <strain evidence="2">TK-2024</strain>
        <tissue evidence="2">Old leaves</tissue>
    </source>
</reference>
<evidence type="ECO:0000256" key="1">
    <source>
        <dbReference type="SAM" id="MobiDB-lite"/>
    </source>
</evidence>
<comment type="caution">
    <text evidence="2">The sequence shown here is derived from an EMBL/GenBank/DDBJ whole genome shotgun (WGS) entry which is preliminary data.</text>
</comment>
<protein>
    <submittedName>
        <fullName evidence="2">Uncharacterized protein</fullName>
    </submittedName>
</protein>
<dbReference type="EMBL" id="JBBPBM010000001">
    <property type="protein sequence ID" value="KAK8602139.1"/>
    <property type="molecule type" value="Genomic_DNA"/>
</dbReference>
<name>A0ABR2GGU7_9ROSI</name>
<proteinExistence type="predicted"/>
<accession>A0ABR2GGU7</accession>
<feature type="region of interest" description="Disordered" evidence="1">
    <location>
        <begin position="50"/>
        <end position="119"/>
    </location>
</feature>
<feature type="compositionally biased region" description="Polar residues" evidence="1">
    <location>
        <begin position="86"/>
        <end position="97"/>
    </location>
</feature>
<sequence length="119" mass="13097">MGKRQGKSNNFPPPCVGENGFSHVAFEPQLNVQTSRIIIEQYAKALDETASRGGRGLPLSSPPKVPQKKNGNFVDPKEDHPDPKDQSNFCPSPSEPSSWLHAPSLQKKHDPLFVHDGFP</sequence>
<evidence type="ECO:0000313" key="3">
    <source>
        <dbReference type="Proteomes" id="UP001472677"/>
    </source>
</evidence>
<feature type="compositionally biased region" description="Basic and acidic residues" evidence="1">
    <location>
        <begin position="75"/>
        <end position="85"/>
    </location>
</feature>
<feature type="region of interest" description="Disordered" evidence="1">
    <location>
        <begin position="1"/>
        <end position="20"/>
    </location>
</feature>
<feature type="compositionally biased region" description="Basic and acidic residues" evidence="1">
    <location>
        <begin position="107"/>
        <end position="119"/>
    </location>
</feature>
<evidence type="ECO:0000313" key="2">
    <source>
        <dbReference type="EMBL" id="KAK8602139.1"/>
    </source>
</evidence>